<sequence>MEVDYLVAEIGSTTTLVTAFNVHRDKNDKIFVDTPFQGKACTTVLDGDVNIGLKNAIKDIENKINESLLWRKMLATSSAAGGLKITVHGLMEQMTVKAAKEAALGAGGIIKMVTAGKMRKSDIKRIYDIDPNMIMIAGGTDYGERETAIFNAELISAEKFNKPIVYCGNIENREEIKEIFEGQELYIIDNVYPRVDELNVEPARKIIQDAFEKNIIKAPGMNKIKQLVDGSIMPTPGAVMESSKILYDKIGDLVVLDVGGATTDVHSVTEGSKVILDMLVNPEPKAKRTVEGDLGIFVNSKNVIELLDIRDLGELNKEYIADHIKAIPIEEEDIKASCLLTKKAVDVAVNRHIGTIKRKYSGESGFIAYGKDLSQVKYIIGTGGALTRLPNGARTLLEIRYLKDDITMLPRRGAKALIDKDYIMACAGVLSKEDKEAAEALLRQSLNLDSIIKELE</sequence>
<proteinExistence type="predicted"/>
<dbReference type="PIRSF" id="PIRSF004729">
    <property type="entry name" value="MutL"/>
    <property type="match status" value="1"/>
</dbReference>
<reference evidence="1" key="1">
    <citation type="submission" date="2020-12" db="EMBL/GenBank/DDBJ databases">
        <title>Clostridium thailandense sp. nov., a novel acetogenic bacterium isolated from peat land soil in Thailand.</title>
        <authorList>
            <person name="Chaikitkaew S."/>
            <person name="Birkeland N.K."/>
        </authorList>
    </citation>
    <scope>NUCLEOTIDE SEQUENCE</scope>
    <source>
        <strain evidence="1">DSM 17425</strain>
    </source>
</reference>
<gene>
    <name evidence="1" type="ORF">I6U51_16405</name>
</gene>
<dbReference type="AlphaFoldDB" id="A0A934M7T9"/>
<accession>A0A934M7T9</accession>
<keyword evidence="2" id="KW-1185">Reference proteome</keyword>
<name>A0A934M7T9_9CLOT</name>
<dbReference type="InterPro" id="IPR006230">
    <property type="entry name" value="MutL"/>
</dbReference>
<dbReference type="RefSeq" id="WP_211143658.1">
    <property type="nucleotide sequence ID" value="NZ_JAEEGB010000021.1"/>
</dbReference>
<protein>
    <submittedName>
        <fullName evidence="1">Glutamate mutase L</fullName>
    </submittedName>
</protein>
<evidence type="ECO:0000313" key="2">
    <source>
        <dbReference type="Proteomes" id="UP000622687"/>
    </source>
</evidence>
<dbReference type="NCBIfam" id="NF040744">
    <property type="entry name" value="ornith_Or-4"/>
    <property type="match status" value="1"/>
</dbReference>
<evidence type="ECO:0000313" key="1">
    <source>
        <dbReference type="EMBL" id="MBI6874261.1"/>
    </source>
</evidence>
<dbReference type="EMBL" id="JAEEGB010000021">
    <property type="protein sequence ID" value="MBI6874261.1"/>
    <property type="molecule type" value="Genomic_DNA"/>
</dbReference>
<dbReference type="NCBIfam" id="TIGR01319">
    <property type="entry name" value="glmL_fam"/>
    <property type="match status" value="1"/>
</dbReference>
<dbReference type="Pfam" id="PF13941">
    <property type="entry name" value="MutL"/>
    <property type="match status" value="1"/>
</dbReference>
<dbReference type="Proteomes" id="UP000622687">
    <property type="component" value="Unassembled WGS sequence"/>
</dbReference>
<organism evidence="1 2">
    <name type="scientific">Clostridium aciditolerans</name>
    <dbReference type="NCBI Taxonomy" id="339861"/>
    <lineage>
        <taxon>Bacteria</taxon>
        <taxon>Bacillati</taxon>
        <taxon>Bacillota</taxon>
        <taxon>Clostridia</taxon>
        <taxon>Eubacteriales</taxon>
        <taxon>Clostridiaceae</taxon>
        <taxon>Clostridium</taxon>
    </lineage>
</organism>
<comment type="caution">
    <text evidence="1">The sequence shown here is derived from an EMBL/GenBank/DDBJ whole genome shotgun (WGS) entry which is preliminary data.</text>
</comment>